<evidence type="ECO:0000256" key="1">
    <source>
        <dbReference type="SAM" id="MobiDB-lite"/>
    </source>
</evidence>
<dbReference type="AlphaFoldDB" id="S3ZBF9"/>
<organism evidence="2 3">
    <name type="scientific">Streptomyces aurantiacus JA 4570</name>
    <dbReference type="NCBI Taxonomy" id="1286094"/>
    <lineage>
        <taxon>Bacteria</taxon>
        <taxon>Bacillati</taxon>
        <taxon>Actinomycetota</taxon>
        <taxon>Actinomycetes</taxon>
        <taxon>Kitasatosporales</taxon>
        <taxon>Streptomycetaceae</taxon>
        <taxon>Streptomyces</taxon>
        <taxon>Streptomyces aurantiacus group</taxon>
    </lineage>
</organism>
<evidence type="ECO:0000313" key="2">
    <source>
        <dbReference type="EMBL" id="EPH41041.1"/>
    </source>
</evidence>
<comment type="caution">
    <text evidence="2">The sequence shown here is derived from an EMBL/GenBank/DDBJ whole genome shotgun (WGS) entry which is preliminary data.</text>
</comment>
<sequence>MVADPAVNAAITPITGTDVTSGTRGNTRAAGFEYTDGNLSLE</sequence>
<evidence type="ECO:0000313" key="3">
    <source>
        <dbReference type="Proteomes" id="UP000014629"/>
    </source>
</evidence>
<name>S3ZBF9_9ACTN</name>
<proteinExistence type="predicted"/>
<keyword evidence="3" id="KW-1185">Reference proteome</keyword>
<protein>
    <submittedName>
        <fullName evidence="2">Uncharacterized protein</fullName>
    </submittedName>
</protein>
<feature type="compositionally biased region" description="Polar residues" evidence="1">
    <location>
        <begin position="15"/>
        <end position="26"/>
    </location>
</feature>
<dbReference type="Proteomes" id="UP000014629">
    <property type="component" value="Unassembled WGS sequence"/>
</dbReference>
<feature type="region of interest" description="Disordered" evidence="1">
    <location>
        <begin position="15"/>
        <end position="42"/>
    </location>
</feature>
<dbReference type="EMBL" id="AOPZ01000348">
    <property type="protein sequence ID" value="EPH41041.1"/>
    <property type="molecule type" value="Genomic_DNA"/>
</dbReference>
<gene>
    <name evidence="2" type="ORF">STRAU_5895</name>
</gene>
<accession>S3ZBF9</accession>
<reference evidence="2 3" key="1">
    <citation type="submission" date="2013-02" db="EMBL/GenBank/DDBJ databases">
        <title>Draft Genome Sequence of Streptomyces aurantiacus, Which Produces Setomimycin.</title>
        <authorList>
            <person name="Gruening B.A."/>
            <person name="Praeg A."/>
            <person name="Erxleben A."/>
            <person name="Guenther S."/>
            <person name="Mueller M."/>
        </authorList>
    </citation>
    <scope>NUCLEOTIDE SEQUENCE [LARGE SCALE GENOMIC DNA]</scope>
    <source>
        <strain evidence="2 3">JA 4570</strain>
    </source>
</reference>
<dbReference type="PATRIC" id="fig|1286094.4.peg.5827"/>